<keyword evidence="3" id="KW-0804">Transcription</keyword>
<keyword evidence="1" id="KW-0805">Transcription regulation</keyword>
<dbReference type="EMBL" id="SSOB01000034">
    <property type="protein sequence ID" value="THF75157.1"/>
    <property type="molecule type" value="Genomic_DNA"/>
</dbReference>
<dbReference type="Proteomes" id="UP000310636">
    <property type="component" value="Unassembled WGS sequence"/>
</dbReference>
<sequence>MPAEAEASRSGSLPPKRRRIRLYRALIVDDQYFALLGLEQGIAWEELGIGEVCLAETAEQATECLRSREVNLLICDIEMPGRSGLELLEWTGRHCPDTLTIMLTCHADFEYAQRAIHHGAYHYLLKPVDYEQLQRVAVAALAEGDRRREHKRFELLMQEYRTRWEHQLPLLVERFWQDILGERASPLPQSLQRSMDTYGLRFLPEDRFTLVLLGLEKWKENLSARDEAIMEYALRNLAGELLLGGTEGVVFQDHAGLNIAILYERGERAGSGGRRSVDVLVMRCRRFQEEAERLLRCTLSIYLSPPTPLPNIVQAYTSLTDKEQRNTNRPRQIFVPSDDFALAKSEALSAAAPLPLFADWLTILELGETDELNRRIRQWFSDREGDAWSKESHWQFVHGILFIIHTVLGRKGLSAHDSKELRKLTDGGNYPKLRIALQDWTRECFEAAADLLKASNNVSSTVVSKISRYIRSRLDRDITREELAAHVYLNPAYLSRMFKKETGLSLSDAIIQERIQEAKRLLEKTELKITDIAGEVGYSSLGSFSNLFKRVVGVTPQQYRARMKTELRTT</sequence>
<keyword evidence="8" id="KW-1185">Reference proteome</keyword>
<feature type="domain" description="Response regulatory" evidence="6">
    <location>
        <begin position="24"/>
        <end position="141"/>
    </location>
</feature>
<dbReference type="InterPro" id="IPR009057">
    <property type="entry name" value="Homeodomain-like_sf"/>
</dbReference>
<dbReference type="SMART" id="SM00448">
    <property type="entry name" value="REC"/>
    <property type="match status" value="1"/>
</dbReference>
<evidence type="ECO:0000313" key="8">
    <source>
        <dbReference type="Proteomes" id="UP000310636"/>
    </source>
</evidence>
<protein>
    <submittedName>
        <fullName evidence="7">Helix-turn-helix domain-containing protein</fullName>
    </submittedName>
</protein>
<comment type="caution">
    <text evidence="7">The sequence shown here is derived from an EMBL/GenBank/DDBJ whole genome shotgun (WGS) entry which is preliminary data.</text>
</comment>
<dbReference type="PANTHER" id="PTHR43280">
    <property type="entry name" value="ARAC-FAMILY TRANSCRIPTIONAL REGULATOR"/>
    <property type="match status" value="1"/>
</dbReference>
<dbReference type="Gene3D" id="3.40.50.2300">
    <property type="match status" value="1"/>
</dbReference>
<name>A0A4S4BLS3_9BACL</name>
<dbReference type="InterPro" id="IPR011006">
    <property type="entry name" value="CheY-like_superfamily"/>
</dbReference>
<dbReference type="OrthoDB" id="1974963at2"/>
<dbReference type="PROSITE" id="PS50110">
    <property type="entry name" value="RESPONSE_REGULATORY"/>
    <property type="match status" value="1"/>
</dbReference>
<reference evidence="7 8" key="1">
    <citation type="submission" date="2019-04" db="EMBL/GenBank/DDBJ databases">
        <title>Cohnella sp. nov. isolated from preserved vegetables.</title>
        <authorList>
            <person name="Lin S.-Y."/>
            <person name="Hung M.-H."/>
            <person name="Young C.-C."/>
        </authorList>
    </citation>
    <scope>NUCLEOTIDE SEQUENCE [LARGE SCALE GENOMIC DNA]</scope>
    <source>
        <strain evidence="7 8">CC-MHH1044</strain>
    </source>
</reference>
<keyword evidence="4" id="KW-0597">Phosphoprotein</keyword>
<dbReference type="SUPFAM" id="SSF46689">
    <property type="entry name" value="Homeodomain-like"/>
    <property type="match status" value="2"/>
</dbReference>
<dbReference type="AlphaFoldDB" id="A0A4S4BLS3"/>
<dbReference type="CDD" id="cd17536">
    <property type="entry name" value="REC_YesN-like"/>
    <property type="match status" value="1"/>
</dbReference>
<dbReference type="PROSITE" id="PS01124">
    <property type="entry name" value="HTH_ARAC_FAMILY_2"/>
    <property type="match status" value="1"/>
</dbReference>
<dbReference type="SMART" id="SM00342">
    <property type="entry name" value="HTH_ARAC"/>
    <property type="match status" value="1"/>
</dbReference>
<evidence type="ECO:0000256" key="1">
    <source>
        <dbReference type="ARBA" id="ARBA00023015"/>
    </source>
</evidence>
<dbReference type="PANTHER" id="PTHR43280:SF10">
    <property type="entry name" value="REGULATORY PROTEIN POCR"/>
    <property type="match status" value="1"/>
</dbReference>
<gene>
    <name evidence="7" type="ORF">E6C55_23015</name>
</gene>
<dbReference type="PRINTS" id="PR00032">
    <property type="entry name" value="HTHARAC"/>
</dbReference>
<feature type="modified residue" description="4-aspartylphosphate" evidence="4">
    <location>
        <position position="76"/>
    </location>
</feature>
<evidence type="ECO:0000313" key="7">
    <source>
        <dbReference type="EMBL" id="THF75157.1"/>
    </source>
</evidence>
<dbReference type="InterPro" id="IPR001789">
    <property type="entry name" value="Sig_transdc_resp-reg_receiver"/>
</dbReference>
<feature type="domain" description="HTH araC/xylS-type" evidence="5">
    <location>
        <begin position="464"/>
        <end position="562"/>
    </location>
</feature>
<dbReference type="SUPFAM" id="SSF52172">
    <property type="entry name" value="CheY-like"/>
    <property type="match status" value="1"/>
</dbReference>
<dbReference type="GO" id="GO:0043565">
    <property type="term" value="F:sequence-specific DNA binding"/>
    <property type="evidence" value="ECO:0007669"/>
    <property type="project" value="InterPro"/>
</dbReference>
<dbReference type="InterPro" id="IPR020449">
    <property type="entry name" value="Tscrpt_reg_AraC-type_HTH"/>
</dbReference>
<evidence type="ECO:0000259" key="6">
    <source>
        <dbReference type="PROSITE" id="PS50110"/>
    </source>
</evidence>
<proteinExistence type="predicted"/>
<keyword evidence="2" id="KW-0238">DNA-binding</keyword>
<dbReference type="GO" id="GO:0003700">
    <property type="term" value="F:DNA-binding transcription factor activity"/>
    <property type="evidence" value="ECO:0007669"/>
    <property type="project" value="InterPro"/>
</dbReference>
<accession>A0A4S4BLS3</accession>
<dbReference type="Gene3D" id="1.10.10.60">
    <property type="entry name" value="Homeodomain-like"/>
    <property type="match status" value="2"/>
</dbReference>
<dbReference type="InterPro" id="IPR018060">
    <property type="entry name" value="HTH_AraC"/>
</dbReference>
<evidence type="ECO:0000256" key="4">
    <source>
        <dbReference type="PROSITE-ProRule" id="PRU00169"/>
    </source>
</evidence>
<evidence type="ECO:0000259" key="5">
    <source>
        <dbReference type="PROSITE" id="PS01124"/>
    </source>
</evidence>
<organism evidence="7 8">
    <name type="scientific">Cohnella fermenti</name>
    <dbReference type="NCBI Taxonomy" id="2565925"/>
    <lineage>
        <taxon>Bacteria</taxon>
        <taxon>Bacillati</taxon>
        <taxon>Bacillota</taxon>
        <taxon>Bacilli</taxon>
        <taxon>Bacillales</taxon>
        <taxon>Paenibacillaceae</taxon>
        <taxon>Cohnella</taxon>
    </lineage>
</organism>
<dbReference type="Pfam" id="PF00072">
    <property type="entry name" value="Response_reg"/>
    <property type="match status" value="1"/>
</dbReference>
<evidence type="ECO:0000256" key="3">
    <source>
        <dbReference type="ARBA" id="ARBA00023163"/>
    </source>
</evidence>
<dbReference type="Pfam" id="PF12833">
    <property type="entry name" value="HTH_18"/>
    <property type="match status" value="1"/>
</dbReference>
<evidence type="ECO:0000256" key="2">
    <source>
        <dbReference type="ARBA" id="ARBA00023125"/>
    </source>
</evidence>
<dbReference type="GO" id="GO:0000160">
    <property type="term" value="P:phosphorelay signal transduction system"/>
    <property type="evidence" value="ECO:0007669"/>
    <property type="project" value="InterPro"/>
</dbReference>